<dbReference type="EMBL" id="BK015347">
    <property type="protein sequence ID" value="DAE02575.1"/>
    <property type="molecule type" value="Genomic_DNA"/>
</dbReference>
<proteinExistence type="predicted"/>
<name>A0A8S5P601_9CAUD</name>
<organism evidence="1">
    <name type="scientific">Siphoviridae sp. ctmYS12</name>
    <dbReference type="NCBI Taxonomy" id="2825652"/>
    <lineage>
        <taxon>Viruses</taxon>
        <taxon>Duplodnaviria</taxon>
        <taxon>Heunggongvirae</taxon>
        <taxon>Uroviricota</taxon>
        <taxon>Caudoviricetes</taxon>
    </lineage>
</organism>
<protein>
    <submittedName>
        <fullName evidence="1">Uncharacterized protein</fullName>
    </submittedName>
</protein>
<accession>A0A8S5P601</accession>
<reference evidence="1" key="1">
    <citation type="journal article" date="2021" name="Proc. Natl. Acad. Sci. U.S.A.">
        <title>A Catalog of Tens of Thousands of Viruses from Human Metagenomes Reveals Hidden Associations with Chronic Diseases.</title>
        <authorList>
            <person name="Tisza M.J."/>
            <person name="Buck C.B."/>
        </authorList>
    </citation>
    <scope>NUCLEOTIDE SEQUENCE</scope>
    <source>
        <strain evidence="1">CtmYS12</strain>
    </source>
</reference>
<sequence length="29" mass="3708">MTEKENRLQVIRDEMLDLLDNNEWRRYNL</sequence>
<evidence type="ECO:0000313" key="1">
    <source>
        <dbReference type="EMBL" id="DAE02575.1"/>
    </source>
</evidence>